<accession>A0AA35Y3C9</accession>
<name>A0AA35Y3C9_LACSI</name>
<evidence type="ECO:0000313" key="2">
    <source>
        <dbReference type="EMBL" id="CAI9265619.1"/>
    </source>
</evidence>
<evidence type="ECO:0000256" key="1">
    <source>
        <dbReference type="SAM" id="Coils"/>
    </source>
</evidence>
<dbReference type="AlphaFoldDB" id="A0AA35Y3C9"/>
<organism evidence="2 3">
    <name type="scientific">Lactuca saligna</name>
    <name type="common">Willowleaf lettuce</name>
    <dbReference type="NCBI Taxonomy" id="75948"/>
    <lineage>
        <taxon>Eukaryota</taxon>
        <taxon>Viridiplantae</taxon>
        <taxon>Streptophyta</taxon>
        <taxon>Embryophyta</taxon>
        <taxon>Tracheophyta</taxon>
        <taxon>Spermatophyta</taxon>
        <taxon>Magnoliopsida</taxon>
        <taxon>eudicotyledons</taxon>
        <taxon>Gunneridae</taxon>
        <taxon>Pentapetalae</taxon>
        <taxon>asterids</taxon>
        <taxon>campanulids</taxon>
        <taxon>Asterales</taxon>
        <taxon>Asteraceae</taxon>
        <taxon>Cichorioideae</taxon>
        <taxon>Cichorieae</taxon>
        <taxon>Lactucinae</taxon>
        <taxon>Lactuca</taxon>
    </lineage>
</organism>
<gene>
    <name evidence="2" type="ORF">LSALG_LOCUS6215</name>
</gene>
<dbReference type="Proteomes" id="UP001177003">
    <property type="component" value="Chromosome 0"/>
</dbReference>
<keyword evidence="1" id="KW-0175">Coiled coil</keyword>
<protein>
    <submittedName>
        <fullName evidence="2">Uncharacterized protein</fullName>
    </submittedName>
</protein>
<reference evidence="2" key="1">
    <citation type="submission" date="2023-04" db="EMBL/GenBank/DDBJ databases">
        <authorList>
            <person name="Vijverberg K."/>
            <person name="Xiong W."/>
            <person name="Schranz E."/>
        </authorList>
    </citation>
    <scope>NUCLEOTIDE SEQUENCE</scope>
</reference>
<sequence>MKQFRSWLKNMIISFHNIRSLDDSTKLINEAHSQVSTILTKVKSITSKQEICMTSFQTSLEINVAKMNKLILSFHTSLQNENETLSKNLFGLQKDNVHHHTSIANSILTLQISKAHENKIMDVLAEATRKIQFLKMIHMLTTKLNDATSKKATSKQGGNETLFPEVNIKNPYKQVQWKRTVRKPFGEAIYGRKIENFELDDLDLPLTKEQQENQTKCDAFLDELNALNVKLNAKEAKKKNAKEILANKKALFPPWSIERIEEEALNNPKLYYLEPRTSFSVDNDVDC</sequence>
<proteinExistence type="predicted"/>
<feature type="coiled-coil region" evidence="1">
    <location>
        <begin position="217"/>
        <end position="251"/>
    </location>
</feature>
<evidence type="ECO:0000313" key="3">
    <source>
        <dbReference type="Proteomes" id="UP001177003"/>
    </source>
</evidence>
<dbReference type="EMBL" id="OX465086">
    <property type="protein sequence ID" value="CAI9265619.1"/>
    <property type="molecule type" value="Genomic_DNA"/>
</dbReference>
<keyword evidence="3" id="KW-1185">Reference proteome</keyword>